<dbReference type="GO" id="GO:0005576">
    <property type="term" value="C:extracellular region"/>
    <property type="evidence" value="ECO:0007669"/>
    <property type="project" value="UniProtKB-SubCell"/>
</dbReference>
<sequence length="246" mass="27535">MTYNSYLISILMITFYLLIPIAFSISDTELGHKCVPNNKTYTNIYNENRASVSINVIANTASNQGFRKAWINNTKNDPAYGLAMCRFDVSDDECTKCVSNAAQTLINTHCPNSRSAIIWHDFCFFKYSDVDFFGIIDTENMFILSGDSSPMSREFANATRNLTDSLQKSAIEGSTLYAYGESVLKDDTYIVYAIAQCTRDLSKANCLSCLEGITSRLENLFVTYQGVRVVCGSCNVRYETNSFLTS</sequence>
<comment type="subcellular location">
    <subcellularLocation>
        <location evidence="1">Secreted</location>
    </subcellularLocation>
</comment>
<feature type="domain" description="Gnk2-homologous" evidence="7">
    <location>
        <begin position="137"/>
        <end position="243"/>
    </location>
</feature>
<accession>A0ABD3CPD1</accession>
<evidence type="ECO:0000256" key="5">
    <source>
        <dbReference type="ARBA" id="ARBA00038515"/>
    </source>
</evidence>
<evidence type="ECO:0000256" key="6">
    <source>
        <dbReference type="SAM" id="Phobius"/>
    </source>
</evidence>
<dbReference type="PANTHER" id="PTHR32411">
    <property type="entry name" value="CYSTEINE-RICH REPEAT SECRETORY PROTEIN 38-RELATED"/>
    <property type="match status" value="1"/>
</dbReference>
<proteinExistence type="inferred from homology"/>
<protein>
    <recommendedName>
        <fullName evidence="7">Gnk2-homologous domain-containing protein</fullName>
    </recommendedName>
</protein>
<dbReference type="PANTHER" id="PTHR32411:SF43">
    <property type="entry name" value="CYSTEINE-RICH REPEAT SECRETORY PROTEIN 38"/>
    <property type="match status" value="1"/>
</dbReference>
<keyword evidence="4" id="KW-0677">Repeat</keyword>
<dbReference type="Pfam" id="PF01657">
    <property type="entry name" value="Stress-antifung"/>
    <property type="match status" value="2"/>
</dbReference>
<evidence type="ECO:0000313" key="8">
    <source>
        <dbReference type="EMBL" id="KAL3630437.1"/>
    </source>
</evidence>
<dbReference type="InterPro" id="IPR038408">
    <property type="entry name" value="GNK2_sf"/>
</dbReference>
<keyword evidence="3" id="KW-0732">Signal</keyword>
<dbReference type="InterPro" id="IPR050581">
    <property type="entry name" value="CRR_secretory_protein"/>
</dbReference>
<evidence type="ECO:0000313" key="9">
    <source>
        <dbReference type="Proteomes" id="UP001632038"/>
    </source>
</evidence>
<dbReference type="PROSITE" id="PS51473">
    <property type="entry name" value="GNK2"/>
    <property type="match status" value="2"/>
</dbReference>
<keyword evidence="2" id="KW-0964">Secreted</keyword>
<keyword evidence="6" id="KW-1133">Transmembrane helix</keyword>
<comment type="caution">
    <text evidence="8">The sequence shown here is derived from an EMBL/GenBank/DDBJ whole genome shotgun (WGS) entry which is preliminary data.</text>
</comment>
<reference evidence="9" key="1">
    <citation type="journal article" date="2024" name="IScience">
        <title>Strigolactones Initiate the Formation of Haustorium-like Structures in Castilleja.</title>
        <authorList>
            <person name="Buerger M."/>
            <person name="Peterson D."/>
            <person name="Chory J."/>
        </authorList>
    </citation>
    <scope>NUCLEOTIDE SEQUENCE [LARGE SCALE GENOMIC DNA]</scope>
</reference>
<evidence type="ECO:0000256" key="2">
    <source>
        <dbReference type="ARBA" id="ARBA00022525"/>
    </source>
</evidence>
<evidence type="ECO:0000256" key="4">
    <source>
        <dbReference type="ARBA" id="ARBA00022737"/>
    </source>
</evidence>
<evidence type="ECO:0000256" key="1">
    <source>
        <dbReference type="ARBA" id="ARBA00004613"/>
    </source>
</evidence>
<dbReference type="CDD" id="cd23509">
    <property type="entry name" value="Gnk2-like"/>
    <property type="match status" value="2"/>
</dbReference>
<dbReference type="AlphaFoldDB" id="A0ABD3CPD1"/>
<dbReference type="InterPro" id="IPR002902">
    <property type="entry name" value="GNK2"/>
</dbReference>
<dbReference type="Gene3D" id="3.30.430.20">
    <property type="entry name" value="Gnk2 domain, C-X8-C-X2-C motif"/>
    <property type="match status" value="2"/>
</dbReference>
<evidence type="ECO:0000259" key="7">
    <source>
        <dbReference type="PROSITE" id="PS51473"/>
    </source>
</evidence>
<dbReference type="EMBL" id="JAVIJP010000032">
    <property type="protein sequence ID" value="KAL3630437.1"/>
    <property type="molecule type" value="Genomic_DNA"/>
</dbReference>
<keyword evidence="6" id="KW-0812">Transmembrane</keyword>
<dbReference type="Proteomes" id="UP001632038">
    <property type="component" value="Unassembled WGS sequence"/>
</dbReference>
<organism evidence="8 9">
    <name type="scientific">Castilleja foliolosa</name>
    <dbReference type="NCBI Taxonomy" id="1961234"/>
    <lineage>
        <taxon>Eukaryota</taxon>
        <taxon>Viridiplantae</taxon>
        <taxon>Streptophyta</taxon>
        <taxon>Embryophyta</taxon>
        <taxon>Tracheophyta</taxon>
        <taxon>Spermatophyta</taxon>
        <taxon>Magnoliopsida</taxon>
        <taxon>eudicotyledons</taxon>
        <taxon>Gunneridae</taxon>
        <taxon>Pentapetalae</taxon>
        <taxon>asterids</taxon>
        <taxon>lamiids</taxon>
        <taxon>Lamiales</taxon>
        <taxon>Orobanchaceae</taxon>
        <taxon>Pedicularideae</taxon>
        <taxon>Castillejinae</taxon>
        <taxon>Castilleja</taxon>
    </lineage>
</organism>
<keyword evidence="6" id="KW-0472">Membrane</keyword>
<name>A0ABD3CPD1_9LAMI</name>
<feature type="transmembrane region" description="Helical" evidence="6">
    <location>
        <begin position="6"/>
        <end position="23"/>
    </location>
</feature>
<feature type="domain" description="Gnk2-homologous" evidence="7">
    <location>
        <begin position="27"/>
        <end position="132"/>
    </location>
</feature>
<comment type="similarity">
    <text evidence="5">Belongs to the cysteine-rich repeat secretory protein family.</text>
</comment>
<gene>
    <name evidence="8" type="ORF">CASFOL_023421</name>
</gene>
<keyword evidence="9" id="KW-1185">Reference proteome</keyword>
<evidence type="ECO:0000256" key="3">
    <source>
        <dbReference type="ARBA" id="ARBA00022729"/>
    </source>
</evidence>